<dbReference type="Pfam" id="PF12455">
    <property type="entry name" value="Dynactin"/>
    <property type="match status" value="1"/>
</dbReference>
<sequence>MSAGDVRLGTIVEVSVGRGVVRFSGATSFMAGKWIGIELYDPNGKNDGSVGGVAYFTCKPGYGIFVRASQIKGTFGTEIDRTPPAPTTRPALGHQRTSSLRANSVRPQSVSSTSPRAASPAKVTATPSPASPTKRTLLAMPPRKSLQSTSPPTRNTDSPPSRLNGAANGPRVSSPLTAAPPRPLSPPSPPQPPPSAFQAQTPAPKPPPRPPSSLGPAPRTAADDQEAQELRAKIRVLEAKRADDARHVRELETRLADAETFVALRPKLQAKLNSQQTELIATRRDLADAQQLAQLAEARILDGQEQLEMAMLDKEVAEERAEAAEAELEEVTERLAIVEVELGVLKEGEEEEEGGEEHEAGNKSMSAGKDSLAYIQLEKHNDRLKEALLRLRDMSQETEQDQRRRIAEMEKDIVGLDDLQSNYETTQIKLANAEIQIEDLKMQLDDALGAEEMLVQLTERNLMLGEKIEEMRITIEDLESLRELNDELEENHVETEKAMMEDLEAKDMQIREHVRKAESLEEACVDLEGTIGQFRDLVLQLQTELDSLRAQTQVAQTESQTAASQSAAMMSLNLKLQSSASKAQAKNIELEIKRMEARETRELLNIVQPYLPQIYVETDSDATSCYLFFQRLAYKADLIMTIVSQNNGLPDSLSGSVSDALVGVCDMRGRISALSTLCKRFAAVMRRCDVESFLNIGRLYQEIAPMEKRLDMHVELLRRDEFREMECVSDVVKISAQFDHLAETYFSGFDYDLGERELGYLTSFDLDLDIFAASIGMTKTSITTLVQDDETVLDLGGFDIDTELFEPLQRLLDQYKGAKALSKKLTKRLEDLIRDSAALKAHLVPQMKALSNFVPELVNFGISFAQQIMPHLSDVRSSKAPFQLTTILSFVKQIAASTVAKDIKPGVTAWEAIGESIAQLVQEGSKLLPLTLEPENVIKVTGVSPWVTRVDEVKASVAVNLEAERRVAQLNEELQGLVRTLKQKEQHIQEATVKNDLMERKMETVKRQADSIAEKDIVIADGKRRQRELEEALEQVQGDLDVSEQERLKLKTLVGNEQRQASGTVVPEPENLPVEGSLETSHLLEQIDALRGTVRYLRTENSYLKGQDLLREIEALPPLPEPISRIATPPLDPSTISDSDDSDSEDRPRSPPTLRSLATETKVLYRDVINFSSSPRVVDLSALNAKRAQANGGRVWMPKKSMPAHQVWERKLEAERLSRRVRGLLDRASFIGDS</sequence>
<reference evidence="11" key="1">
    <citation type="submission" date="2023-03" db="EMBL/GenBank/DDBJ databases">
        <title>Massive genome expansion in bonnet fungi (Mycena s.s.) driven by repeated elements and novel gene families across ecological guilds.</title>
        <authorList>
            <consortium name="Lawrence Berkeley National Laboratory"/>
            <person name="Harder C.B."/>
            <person name="Miyauchi S."/>
            <person name="Viragh M."/>
            <person name="Kuo A."/>
            <person name="Thoen E."/>
            <person name="Andreopoulos B."/>
            <person name="Lu D."/>
            <person name="Skrede I."/>
            <person name="Drula E."/>
            <person name="Henrissat B."/>
            <person name="Morin E."/>
            <person name="Kohler A."/>
            <person name="Barry K."/>
            <person name="LaButti K."/>
            <person name="Morin E."/>
            <person name="Salamov A."/>
            <person name="Lipzen A."/>
            <person name="Mereny Z."/>
            <person name="Hegedus B."/>
            <person name="Baldrian P."/>
            <person name="Stursova M."/>
            <person name="Weitz H."/>
            <person name="Taylor A."/>
            <person name="Grigoriev I.V."/>
            <person name="Nagy L.G."/>
            <person name="Martin F."/>
            <person name="Kauserud H."/>
        </authorList>
    </citation>
    <scope>NUCLEOTIDE SEQUENCE</scope>
    <source>
        <strain evidence="11">CBHHK200</strain>
    </source>
</reference>
<dbReference type="InterPro" id="IPR022157">
    <property type="entry name" value="Dynactin"/>
</dbReference>
<evidence type="ECO:0000256" key="4">
    <source>
        <dbReference type="ARBA" id="ARBA00022701"/>
    </source>
</evidence>
<evidence type="ECO:0000256" key="2">
    <source>
        <dbReference type="ARBA" id="ARBA00011010"/>
    </source>
</evidence>
<dbReference type="InterPro" id="IPR000938">
    <property type="entry name" value="CAP-Gly_domain"/>
</dbReference>
<evidence type="ECO:0000313" key="12">
    <source>
        <dbReference type="Proteomes" id="UP001218188"/>
    </source>
</evidence>
<dbReference type="SMART" id="SM01052">
    <property type="entry name" value="CAP_GLY"/>
    <property type="match status" value="1"/>
</dbReference>
<dbReference type="Gene3D" id="2.30.30.190">
    <property type="entry name" value="CAP Gly-rich-like domain"/>
    <property type="match status" value="1"/>
</dbReference>
<dbReference type="AlphaFoldDB" id="A0AAD6XG95"/>
<feature type="region of interest" description="Disordered" evidence="9">
    <location>
        <begin position="346"/>
        <end position="367"/>
    </location>
</feature>
<proteinExistence type="inferred from homology"/>
<evidence type="ECO:0000256" key="6">
    <source>
        <dbReference type="ARBA" id="ARBA00023054"/>
    </source>
</evidence>
<keyword evidence="4" id="KW-0493">Microtubule</keyword>
<evidence type="ECO:0000256" key="5">
    <source>
        <dbReference type="ARBA" id="ARBA00023017"/>
    </source>
</evidence>
<dbReference type="GO" id="GO:0030286">
    <property type="term" value="C:dynein complex"/>
    <property type="evidence" value="ECO:0007669"/>
    <property type="project" value="UniProtKB-KW"/>
</dbReference>
<feature type="compositionally biased region" description="Pro residues" evidence="9">
    <location>
        <begin position="178"/>
        <end position="195"/>
    </location>
</feature>
<evidence type="ECO:0000256" key="7">
    <source>
        <dbReference type="ARBA" id="ARBA00023212"/>
    </source>
</evidence>
<keyword evidence="3" id="KW-0963">Cytoplasm</keyword>
<feature type="coiled-coil region" evidence="8">
    <location>
        <begin position="960"/>
        <end position="1046"/>
    </location>
</feature>
<feature type="region of interest" description="Disordered" evidence="9">
    <location>
        <begin position="1120"/>
        <end position="1157"/>
    </location>
</feature>
<dbReference type="Pfam" id="PF01302">
    <property type="entry name" value="CAP_GLY"/>
    <property type="match status" value="1"/>
</dbReference>
<dbReference type="PROSITE" id="PS00845">
    <property type="entry name" value="CAP_GLY_1"/>
    <property type="match status" value="1"/>
</dbReference>
<dbReference type="InterPro" id="IPR036859">
    <property type="entry name" value="CAP-Gly_dom_sf"/>
</dbReference>
<protein>
    <submittedName>
        <fullName evidence="11">Dynein associated protein-domain-containing protein</fullName>
    </submittedName>
</protein>
<keyword evidence="12" id="KW-1185">Reference proteome</keyword>
<dbReference type="GO" id="GO:0005874">
    <property type="term" value="C:microtubule"/>
    <property type="evidence" value="ECO:0007669"/>
    <property type="project" value="UniProtKB-KW"/>
</dbReference>
<dbReference type="Proteomes" id="UP001218188">
    <property type="component" value="Unassembled WGS sequence"/>
</dbReference>
<feature type="compositionally biased region" description="Polar residues" evidence="9">
    <location>
        <begin position="145"/>
        <end position="161"/>
    </location>
</feature>
<feature type="coiled-coil region" evidence="8">
    <location>
        <begin position="808"/>
        <end position="835"/>
    </location>
</feature>
<comment type="similarity">
    <text evidence="2">Belongs to the dynactin 150 kDa subunit family.</text>
</comment>
<evidence type="ECO:0000256" key="8">
    <source>
        <dbReference type="SAM" id="Coils"/>
    </source>
</evidence>
<dbReference type="PROSITE" id="PS50245">
    <property type="entry name" value="CAP_GLY_2"/>
    <property type="match status" value="1"/>
</dbReference>
<name>A0AAD6XG95_9AGAR</name>
<evidence type="ECO:0000256" key="1">
    <source>
        <dbReference type="ARBA" id="ARBA00004245"/>
    </source>
</evidence>
<evidence type="ECO:0000313" key="11">
    <source>
        <dbReference type="EMBL" id="KAJ7046941.1"/>
    </source>
</evidence>
<accession>A0AAD6XG95</accession>
<keyword evidence="7" id="KW-0206">Cytoskeleton</keyword>
<feature type="region of interest" description="Disordered" evidence="9">
    <location>
        <begin position="76"/>
        <end position="227"/>
    </location>
</feature>
<dbReference type="EMBL" id="JARJCM010000002">
    <property type="protein sequence ID" value="KAJ7046941.1"/>
    <property type="molecule type" value="Genomic_DNA"/>
</dbReference>
<feature type="compositionally biased region" description="Polar residues" evidence="9">
    <location>
        <begin position="125"/>
        <end position="134"/>
    </location>
</feature>
<comment type="caution">
    <text evidence="11">The sequence shown here is derived from an EMBL/GenBank/DDBJ whole genome shotgun (WGS) entry which is preliminary data.</text>
</comment>
<gene>
    <name evidence="11" type="ORF">C8F04DRAFT_1387458</name>
</gene>
<evidence type="ECO:0000256" key="9">
    <source>
        <dbReference type="SAM" id="MobiDB-lite"/>
    </source>
</evidence>
<dbReference type="PANTHER" id="PTHR18916">
    <property type="entry name" value="DYNACTIN 1-RELATED MICROTUBULE-BINDING"/>
    <property type="match status" value="1"/>
</dbReference>
<feature type="coiled-coil region" evidence="8">
    <location>
        <begin position="272"/>
        <end position="341"/>
    </location>
</feature>
<feature type="compositionally biased region" description="Polar residues" evidence="9">
    <location>
        <begin position="95"/>
        <end position="116"/>
    </location>
</feature>
<organism evidence="11 12">
    <name type="scientific">Mycena alexandri</name>
    <dbReference type="NCBI Taxonomy" id="1745969"/>
    <lineage>
        <taxon>Eukaryota</taxon>
        <taxon>Fungi</taxon>
        <taxon>Dikarya</taxon>
        <taxon>Basidiomycota</taxon>
        <taxon>Agaricomycotina</taxon>
        <taxon>Agaricomycetes</taxon>
        <taxon>Agaricomycetidae</taxon>
        <taxon>Agaricales</taxon>
        <taxon>Marasmiineae</taxon>
        <taxon>Mycenaceae</taxon>
        <taxon>Mycena</taxon>
    </lineage>
</organism>
<keyword evidence="6 8" id="KW-0175">Coiled coil</keyword>
<comment type="subcellular location">
    <subcellularLocation>
        <location evidence="1">Cytoplasm</location>
        <location evidence="1">Cytoskeleton</location>
    </subcellularLocation>
</comment>
<keyword evidence="5" id="KW-0243">Dynein</keyword>
<evidence type="ECO:0000259" key="10">
    <source>
        <dbReference type="PROSITE" id="PS50245"/>
    </source>
</evidence>
<feature type="domain" description="CAP-Gly" evidence="10">
    <location>
        <begin position="25"/>
        <end position="67"/>
    </location>
</feature>
<feature type="compositionally biased region" description="Pro residues" evidence="9">
    <location>
        <begin position="203"/>
        <end position="213"/>
    </location>
</feature>
<evidence type="ECO:0000256" key="3">
    <source>
        <dbReference type="ARBA" id="ARBA00022490"/>
    </source>
</evidence>
<feature type="coiled-coil region" evidence="8">
    <location>
        <begin position="374"/>
        <end position="600"/>
    </location>
</feature>
<dbReference type="SUPFAM" id="SSF74924">
    <property type="entry name" value="Cap-Gly domain"/>
    <property type="match status" value="1"/>
</dbReference>